<feature type="domain" description="DUF4158" evidence="1">
    <location>
        <begin position="5"/>
        <end position="172"/>
    </location>
</feature>
<reference evidence="2" key="1">
    <citation type="journal article" date="2018" name="Genome Biol.">
        <title>SKESA: strategic k-mer extension for scrupulous assemblies.</title>
        <authorList>
            <person name="Souvorov A."/>
            <person name="Agarwala R."/>
            <person name="Lipman D.J."/>
        </authorList>
    </citation>
    <scope>NUCLEOTIDE SEQUENCE</scope>
    <source>
        <strain evidence="2">404ty</strain>
    </source>
</reference>
<dbReference type="EMBL" id="DAAPWO010000066">
    <property type="protein sequence ID" value="HAD8010100.1"/>
    <property type="molecule type" value="Genomic_DNA"/>
</dbReference>
<evidence type="ECO:0000259" key="1">
    <source>
        <dbReference type="Pfam" id="PF13700"/>
    </source>
</evidence>
<feature type="non-terminal residue" evidence="2">
    <location>
        <position position="505"/>
    </location>
</feature>
<dbReference type="Pfam" id="PF13700">
    <property type="entry name" value="DUF4158"/>
    <property type="match status" value="1"/>
</dbReference>
<evidence type="ECO:0000313" key="3">
    <source>
        <dbReference type="EMBL" id="HAD8010100.1"/>
    </source>
</evidence>
<dbReference type="AlphaFoldDB" id="A0A720SHH6"/>
<organism evidence="2">
    <name type="scientific">Salmonella enterica subsp. enterica serovar Typhi str. 404ty</name>
    <dbReference type="NCBI Taxonomy" id="497977"/>
    <lineage>
        <taxon>Bacteria</taxon>
        <taxon>Pseudomonadati</taxon>
        <taxon>Pseudomonadota</taxon>
        <taxon>Gammaproteobacteria</taxon>
        <taxon>Enterobacterales</taxon>
        <taxon>Enterobacteriaceae</taxon>
        <taxon>Salmonella</taxon>
    </lineage>
</organism>
<reference evidence="2" key="2">
    <citation type="submission" date="2019-01" db="EMBL/GenBank/DDBJ databases">
        <authorList>
            <consortium name="NCBI Pathogen Detection Project"/>
        </authorList>
    </citation>
    <scope>NUCLEOTIDE SEQUENCE</scope>
    <source>
        <strain evidence="2">404ty</strain>
    </source>
</reference>
<protein>
    <submittedName>
        <fullName evidence="2">DUF4158 domain-containing protein</fullName>
    </submittedName>
</protein>
<evidence type="ECO:0000313" key="2">
    <source>
        <dbReference type="EMBL" id="HAD8010059.1"/>
    </source>
</evidence>
<dbReference type="EMBL" id="DAAPWO010000050">
    <property type="protein sequence ID" value="HAD8010059.1"/>
    <property type="molecule type" value="Genomic_DNA"/>
</dbReference>
<comment type="caution">
    <text evidence="2">The sequence shown here is derived from an EMBL/GenBank/DDBJ whole genome shotgun (WGS) entry which is preliminary data.</text>
</comment>
<dbReference type="InterPro" id="IPR025296">
    <property type="entry name" value="DUF4158"/>
</dbReference>
<proteinExistence type="predicted"/>
<accession>A0A720SHH6</accession>
<gene>
    <name evidence="2" type="ORF">G1Z84_24095</name>
    <name evidence="3" type="ORF">G1Z84_24355</name>
</gene>
<sequence>MPVAFLTTEKTESYGRFTGEPDELQLARYFHLDEADKEFIGKSRGDHNRLGIALQIGCVRFLGTFLTDMNHIPSGVRHFIARQLTIHDITVLAEYGQRENTRREHAALIRQHYDYREFAWPWTFRLTRLLYTRSWISNERPGLLFDLATGWLMQHRIILPGATTLTRLISEVREKATLRLWSRLAMIPSAEQRSQLETLLGPAASGRLSLLESLKKGPVTISGPAFNEAIDRWKKLSYFGLHTDNLSALPAVRLKNLARYAGMTSVSNIARMAPQKRTAILVAFVLAWETLALDDALDVLDAMLAVIIRDARKIGQKKRLRSLKDMDKSALALASACSYLLKEETPDESIRTEVFSHIPRQKLADIIALVREIARPSDDNFHDEMVEQYGRVHRFLPRLLNTVKFSAAPAGSATLNACDYLSREFSSRRQYFDDAPTEIISRPWKRLVVNKEKHITRKGYTLCFLSKLQDSLRRRDVYVTGSNRWGDPREKLLQGADWQANRIKV</sequence>
<name>A0A720SHH6_SALTI</name>